<dbReference type="SUPFAM" id="SSF56935">
    <property type="entry name" value="Porins"/>
    <property type="match status" value="1"/>
</dbReference>
<dbReference type="InterPro" id="IPR000531">
    <property type="entry name" value="Beta-barrel_TonB"/>
</dbReference>
<keyword evidence="8" id="KW-0675">Receptor</keyword>
<dbReference type="AlphaFoldDB" id="A0A444VMN6"/>
<feature type="domain" description="TonB-dependent receptor plug" evidence="7">
    <location>
        <begin position="139"/>
        <end position="228"/>
    </location>
</feature>
<keyword evidence="3" id="KW-0998">Cell outer membrane</keyword>
<name>A0A444VMN6_9FLAO</name>
<dbReference type="GO" id="GO:0009279">
    <property type="term" value="C:cell outer membrane"/>
    <property type="evidence" value="ECO:0007669"/>
    <property type="project" value="UniProtKB-SubCell"/>
</dbReference>
<feature type="signal peptide" evidence="5">
    <location>
        <begin position="1"/>
        <end position="18"/>
    </location>
</feature>
<dbReference type="PANTHER" id="PTHR40980">
    <property type="entry name" value="PLUG DOMAIN-CONTAINING PROTEIN"/>
    <property type="match status" value="1"/>
</dbReference>
<dbReference type="Pfam" id="PF07715">
    <property type="entry name" value="Plug"/>
    <property type="match status" value="1"/>
</dbReference>
<evidence type="ECO:0000256" key="4">
    <source>
        <dbReference type="RuleBase" id="RU003357"/>
    </source>
</evidence>
<evidence type="ECO:0000256" key="1">
    <source>
        <dbReference type="ARBA" id="ARBA00004442"/>
    </source>
</evidence>
<dbReference type="Gene3D" id="2.40.170.20">
    <property type="entry name" value="TonB-dependent receptor, beta-barrel domain"/>
    <property type="match status" value="1"/>
</dbReference>
<dbReference type="EMBL" id="JJMP01000003">
    <property type="protein sequence ID" value="RYC52034.1"/>
    <property type="molecule type" value="Genomic_DNA"/>
</dbReference>
<evidence type="ECO:0000256" key="3">
    <source>
        <dbReference type="ARBA" id="ARBA00023237"/>
    </source>
</evidence>
<dbReference type="PANTHER" id="PTHR40980:SF5">
    <property type="entry name" value="TONB-DEPENDENT RECEPTOR"/>
    <property type="match status" value="1"/>
</dbReference>
<dbReference type="InterPro" id="IPR036942">
    <property type="entry name" value="Beta-barrel_TonB_sf"/>
</dbReference>
<dbReference type="SUPFAM" id="SSF49452">
    <property type="entry name" value="Starch-binding domain-like"/>
    <property type="match status" value="1"/>
</dbReference>
<comment type="subcellular location">
    <subcellularLocation>
        <location evidence="1 4">Cell outer membrane</location>
    </subcellularLocation>
</comment>
<gene>
    <name evidence="8" type="ORF">DN53_09115</name>
</gene>
<dbReference type="InterPro" id="IPR012910">
    <property type="entry name" value="Plug_dom"/>
</dbReference>
<sequence length="949" mass="104710">MKYFLMIFTLACTMQVVAQQTTGSIVGKLTDKELNDEPLAFANVLIKGTTMGTTSDFDGLYEIPSVEPGIYTLTYSYLGYETVEIPNVEVIAGKVTSVNVPMSASSGLALDEVVVTTVARKDSEIALLLDQKRAITLETSIGAQELARKGASDAATAVTKVTGISREEGSNNVYVRGLGDRFNITTLNGLPLPSNNTAKKNIDLSLFGTSIIESIGIDKTYNAQNYGDFGGANINIVSRNYTGSGFMELGVGSGVNTEAIGVDDFYLFDGPNFTGFYDKSIPSGAFNNSFDTSWDRESKSTPINSNISLKGGDSFNIGENSKLSFFAVGSFSNGNSYREGVNRGAPNLGTGLPNSDFDYQKYSYKTATTLMGNVGLRLGSAHDIRYNYLLLNNTEQKHEEFNGILDREDDAPNGGGFIQRNTFEKTLLAVNQLLGSHDVSEKFEVNWGLGYNYVQNLIPDRRQNILLPYSNNDPEGPKSFRLVSAASANHRFFQELQEEEVSANLSTSFKFKKNEEDGFDGKLTVGYNGRLKNVAFDATQFNYQILNVANQPFVDPYNIDAYFDEYGPNSGFWQIRTFRGTASTEGALDPQTYGGEQQIHAGYLTLEYKFSPKFTLFAGARGEQITQNIDWSTVIQGDDSSELDTFEFLPSLAFKYELNEKQNLRFAASKTYTLPQFKERAPFLFQEEINQDTQGNPALQNSTNYNFDLRWELFPSSSELVSFAVFGKYIENPINTFLIVSAANNLSYANTGDHATAFGAELEVKLDVIENERETAESILTDRLSIGGNVSYLNTNQELDYQKVSDETMFAAAFTNTKAPLQGASDFIFNLDASYYTEFSENRNLRSTVAANYFSDRIYALGSTGRGHLVDKGFVTLDWITAVELGDHFGIGLNMRNLLNPTIERINENAKGDLDTENPAIPGFLTDGPVTALSYKKGVDFSLSLTYKF</sequence>
<dbReference type="Proteomes" id="UP000290261">
    <property type="component" value="Unassembled WGS sequence"/>
</dbReference>
<evidence type="ECO:0000313" key="9">
    <source>
        <dbReference type="Proteomes" id="UP000290261"/>
    </source>
</evidence>
<dbReference type="InterPro" id="IPR013784">
    <property type="entry name" value="Carb-bd-like_fold"/>
</dbReference>
<evidence type="ECO:0000259" key="6">
    <source>
        <dbReference type="Pfam" id="PF00593"/>
    </source>
</evidence>
<evidence type="ECO:0000256" key="5">
    <source>
        <dbReference type="SAM" id="SignalP"/>
    </source>
</evidence>
<dbReference type="InterPro" id="IPR037066">
    <property type="entry name" value="Plug_dom_sf"/>
</dbReference>
<evidence type="ECO:0000313" key="8">
    <source>
        <dbReference type="EMBL" id="RYC52034.1"/>
    </source>
</evidence>
<dbReference type="Gene3D" id="2.60.40.1120">
    <property type="entry name" value="Carboxypeptidase-like, regulatory domain"/>
    <property type="match status" value="1"/>
</dbReference>
<keyword evidence="4" id="KW-0798">TonB box</keyword>
<dbReference type="Gene3D" id="2.170.130.10">
    <property type="entry name" value="TonB-dependent receptor, plug domain"/>
    <property type="match status" value="1"/>
</dbReference>
<keyword evidence="9" id="KW-1185">Reference proteome</keyword>
<evidence type="ECO:0000256" key="2">
    <source>
        <dbReference type="ARBA" id="ARBA00023136"/>
    </source>
</evidence>
<dbReference type="Pfam" id="PF00593">
    <property type="entry name" value="TonB_dep_Rec_b-barrel"/>
    <property type="match status" value="1"/>
</dbReference>
<evidence type="ECO:0000259" key="7">
    <source>
        <dbReference type="Pfam" id="PF07715"/>
    </source>
</evidence>
<accession>A0A444VMN6</accession>
<reference evidence="8 9" key="1">
    <citation type="submission" date="2014-04" db="EMBL/GenBank/DDBJ databases">
        <title>Whole genome of Muricauda olearia.</title>
        <authorList>
            <person name="Zhang X.-H."/>
            <person name="Tang K."/>
        </authorList>
    </citation>
    <scope>NUCLEOTIDE SEQUENCE [LARGE SCALE GENOMIC DNA]</scope>
    <source>
        <strain evidence="8 9">Th120</strain>
    </source>
</reference>
<keyword evidence="5" id="KW-0732">Signal</keyword>
<keyword evidence="2 4" id="KW-0472">Membrane</keyword>
<comment type="caution">
    <text evidence="8">The sequence shown here is derived from an EMBL/GenBank/DDBJ whole genome shotgun (WGS) entry which is preliminary data.</text>
</comment>
<feature type="chain" id="PRO_5019124252" evidence="5">
    <location>
        <begin position="19"/>
        <end position="949"/>
    </location>
</feature>
<organism evidence="8 9">
    <name type="scientific">Flagellimonas olearia</name>
    <dbReference type="NCBI Taxonomy" id="552546"/>
    <lineage>
        <taxon>Bacteria</taxon>
        <taxon>Pseudomonadati</taxon>
        <taxon>Bacteroidota</taxon>
        <taxon>Flavobacteriia</taxon>
        <taxon>Flavobacteriales</taxon>
        <taxon>Flavobacteriaceae</taxon>
        <taxon>Flagellimonas</taxon>
    </lineage>
</organism>
<proteinExistence type="inferred from homology"/>
<dbReference type="GO" id="GO:0030246">
    <property type="term" value="F:carbohydrate binding"/>
    <property type="evidence" value="ECO:0007669"/>
    <property type="project" value="InterPro"/>
</dbReference>
<comment type="similarity">
    <text evidence="4">Belongs to the TonB-dependent receptor family.</text>
</comment>
<protein>
    <submittedName>
        <fullName evidence="8">TonB-dependent receptor</fullName>
    </submittedName>
</protein>
<feature type="domain" description="TonB-dependent receptor-like beta-barrel" evidence="6">
    <location>
        <begin position="455"/>
        <end position="898"/>
    </location>
</feature>
<dbReference type="Pfam" id="PF13715">
    <property type="entry name" value="CarbopepD_reg_2"/>
    <property type="match status" value="1"/>
</dbReference>